<evidence type="ECO:0000256" key="2">
    <source>
        <dbReference type="ARBA" id="ARBA00010617"/>
    </source>
</evidence>
<dbReference type="InterPro" id="IPR036396">
    <property type="entry name" value="Cyt_P450_sf"/>
</dbReference>
<evidence type="ECO:0000256" key="6">
    <source>
        <dbReference type="ARBA" id="ARBA00023033"/>
    </source>
</evidence>
<dbReference type="InterPro" id="IPR050182">
    <property type="entry name" value="Cytochrome_P450_fam2"/>
</dbReference>
<dbReference type="PRINTS" id="PR00463">
    <property type="entry name" value="EP450I"/>
</dbReference>
<dbReference type="GO" id="GO:0005737">
    <property type="term" value="C:cytoplasm"/>
    <property type="evidence" value="ECO:0007669"/>
    <property type="project" value="TreeGrafter"/>
</dbReference>
<keyword evidence="4 8" id="KW-0560">Oxidoreductase</keyword>
<evidence type="ECO:0000256" key="3">
    <source>
        <dbReference type="ARBA" id="ARBA00022723"/>
    </source>
</evidence>
<dbReference type="Gene3D" id="1.10.630.10">
    <property type="entry name" value="Cytochrome P450"/>
    <property type="match status" value="1"/>
</dbReference>
<dbReference type="GO" id="GO:0008395">
    <property type="term" value="F:steroid hydroxylase activity"/>
    <property type="evidence" value="ECO:0007669"/>
    <property type="project" value="TreeGrafter"/>
</dbReference>
<evidence type="ECO:0000313" key="9">
    <source>
        <dbReference type="EMBL" id="AWM96409.1"/>
    </source>
</evidence>
<name>A0A2U8U473_DUGJA</name>
<dbReference type="GO" id="GO:0006805">
    <property type="term" value="P:xenobiotic metabolic process"/>
    <property type="evidence" value="ECO:0007669"/>
    <property type="project" value="TreeGrafter"/>
</dbReference>
<organism evidence="9">
    <name type="scientific">Dugesia japonica</name>
    <name type="common">Planarian</name>
    <dbReference type="NCBI Taxonomy" id="6161"/>
    <lineage>
        <taxon>Eukaryota</taxon>
        <taxon>Metazoa</taxon>
        <taxon>Spiralia</taxon>
        <taxon>Lophotrochozoa</taxon>
        <taxon>Platyhelminthes</taxon>
        <taxon>Rhabditophora</taxon>
        <taxon>Seriata</taxon>
        <taxon>Tricladida</taxon>
        <taxon>Continenticola</taxon>
        <taxon>Geoplanoidea</taxon>
        <taxon>Dugesiidae</taxon>
        <taxon>Dugesia</taxon>
    </lineage>
</organism>
<dbReference type="PANTHER" id="PTHR24300:SF403">
    <property type="entry name" value="CYTOCHROME P450 306A1"/>
    <property type="match status" value="1"/>
</dbReference>
<dbReference type="GO" id="GO:0006082">
    <property type="term" value="P:organic acid metabolic process"/>
    <property type="evidence" value="ECO:0007669"/>
    <property type="project" value="TreeGrafter"/>
</dbReference>
<dbReference type="InterPro" id="IPR001128">
    <property type="entry name" value="Cyt_P450"/>
</dbReference>
<dbReference type="PANTHER" id="PTHR24300">
    <property type="entry name" value="CYTOCHROME P450 508A4-RELATED"/>
    <property type="match status" value="1"/>
</dbReference>
<evidence type="ECO:0000256" key="4">
    <source>
        <dbReference type="ARBA" id="ARBA00023002"/>
    </source>
</evidence>
<keyword evidence="7 8" id="KW-0349">Heme</keyword>
<feature type="binding site" description="axial binding residue" evidence="7">
    <location>
        <position position="448"/>
    </location>
    <ligand>
        <name>heme</name>
        <dbReference type="ChEBI" id="CHEBI:30413"/>
    </ligand>
    <ligandPart>
        <name>Fe</name>
        <dbReference type="ChEBI" id="CHEBI:18248"/>
    </ligandPart>
</feature>
<comment type="cofactor">
    <cofactor evidence="1 7">
        <name>heme</name>
        <dbReference type="ChEBI" id="CHEBI:30413"/>
    </cofactor>
</comment>
<keyword evidence="3 7" id="KW-0479">Metal-binding</keyword>
<dbReference type="Pfam" id="PF00067">
    <property type="entry name" value="p450"/>
    <property type="match status" value="1"/>
</dbReference>
<dbReference type="GO" id="GO:0020037">
    <property type="term" value="F:heme binding"/>
    <property type="evidence" value="ECO:0007669"/>
    <property type="project" value="InterPro"/>
</dbReference>
<dbReference type="GO" id="GO:0005506">
    <property type="term" value="F:iron ion binding"/>
    <property type="evidence" value="ECO:0007669"/>
    <property type="project" value="InterPro"/>
</dbReference>
<keyword evidence="5 7" id="KW-0408">Iron</keyword>
<sequence length="508" mass="59582">MIFILSIFGLFIIWYCFSRVFKRRSIPNGLKETPIEYGWPILGIIPKIKGPMQNYLLELSRKHGPIFRIRLGMRDVVILGNYQTIRKALVDDAQIFSGRWKMKLVSVVTHDSGIVFKDGPVWSTQRSFILKVLRDFGMGKSISQDIVQGECLFLLNELDSLQGEIIDFSKIIPIYTANIISKFIMNKRFDRSDPRIKFIEYAIFQTSKQSDIVQRLHLMFPIFDKSTIISKFNLWITSKLQLFSKVERVFHDEIEEHKTNLDYNSEGDDLIDRFLLEQNRLSQSTGIVESFTDKQLIFMTFEMFGAGYETTSTTLGWSMLFMSRYKDIQKKVYEEILNVIGEERMPTMNDKKSLNYTQAVMDEILRLSSVAPLGIFHRTFNDTSVDNYFIPKNSLVFANYYACHTDPDIWLKPVEFYPEHFLIKCENDELKYSPREELIPFGIGKRQCIGESLARMEYFIFFVSILQRYQVDFSENISDSLFEETLRGNEGIIRYSKIKNFIFKTHNY</sequence>
<dbReference type="GO" id="GO:0016712">
    <property type="term" value="F:oxidoreductase activity, acting on paired donors, with incorporation or reduction of molecular oxygen, reduced flavin or flavoprotein as one donor, and incorporation of one atom of oxygen"/>
    <property type="evidence" value="ECO:0007669"/>
    <property type="project" value="TreeGrafter"/>
</dbReference>
<dbReference type="PRINTS" id="PR00385">
    <property type="entry name" value="P450"/>
</dbReference>
<dbReference type="AlphaFoldDB" id="A0A2U8U473"/>
<dbReference type="EMBL" id="MH362794">
    <property type="protein sequence ID" value="AWM96409.1"/>
    <property type="molecule type" value="mRNA"/>
</dbReference>
<protein>
    <submittedName>
        <fullName evidence="9">Cytochrome P450 2K1-like protein</fullName>
    </submittedName>
</protein>
<dbReference type="FunFam" id="1.10.630.10:FF:000036">
    <property type="entry name" value="CYtochrome P450 family"/>
    <property type="match status" value="1"/>
</dbReference>
<evidence type="ECO:0000256" key="1">
    <source>
        <dbReference type="ARBA" id="ARBA00001971"/>
    </source>
</evidence>
<comment type="similarity">
    <text evidence="2 8">Belongs to the cytochrome P450 family.</text>
</comment>
<keyword evidence="6 8" id="KW-0503">Monooxygenase</keyword>
<evidence type="ECO:0000256" key="8">
    <source>
        <dbReference type="RuleBase" id="RU000461"/>
    </source>
</evidence>
<evidence type="ECO:0000256" key="7">
    <source>
        <dbReference type="PIRSR" id="PIRSR602401-1"/>
    </source>
</evidence>
<proteinExistence type="evidence at transcript level"/>
<evidence type="ECO:0000256" key="5">
    <source>
        <dbReference type="ARBA" id="ARBA00023004"/>
    </source>
</evidence>
<dbReference type="InterPro" id="IPR017972">
    <property type="entry name" value="Cyt_P450_CS"/>
</dbReference>
<reference evidence="9" key="1">
    <citation type="submission" date="2018-05" db="EMBL/GenBank/DDBJ databases">
        <title>Identification of a cytochrome P450 2K1-like gene in planarian Dugesia japonica.</title>
        <authorList>
            <person name="Ma K."/>
        </authorList>
    </citation>
    <scope>NUCLEOTIDE SEQUENCE</scope>
</reference>
<dbReference type="InterPro" id="IPR002401">
    <property type="entry name" value="Cyt_P450_E_grp-I"/>
</dbReference>
<dbReference type="PROSITE" id="PS00086">
    <property type="entry name" value="CYTOCHROME_P450"/>
    <property type="match status" value="1"/>
</dbReference>
<accession>A0A2U8U473</accession>
<dbReference type="SUPFAM" id="SSF48264">
    <property type="entry name" value="Cytochrome P450"/>
    <property type="match status" value="1"/>
</dbReference>
<dbReference type="SMR" id="A0A2U8U473"/>
<gene>
    <name evidence="9" type="primary">P450</name>
</gene>